<comment type="function">
    <text evidence="8">This protein is part of the stalk that links CF(0) to CF(1). It either transmits conformational changes from CF(0) to CF(1) or is implicated in proton conduction.</text>
</comment>
<evidence type="ECO:0000256" key="3">
    <source>
        <dbReference type="ARBA" id="ARBA00022781"/>
    </source>
</evidence>
<dbReference type="InterPro" id="IPR020781">
    <property type="entry name" value="ATPase_OSCP/d_CS"/>
</dbReference>
<comment type="function">
    <text evidence="8">F(1)F(0) ATP synthase produces ATP from ADP in the presence of a proton or sodium gradient. F-type ATPases consist of two structural domains, F(1) containing the extramembraneous catalytic core and F(0) containing the membrane proton channel, linked together by a central stalk and a peripheral stalk. During catalysis, ATP synthesis in the catalytic domain of F(1) is coupled via a rotary mechanism of the central stalk subunits to proton translocation.</text>
</comment>
<dbReference type="NCBIfam" id="TIGR01145">
    <property type="entry name" value="ATP_synt_delta"/>
    <property type="match status" value="1"/>
</dbReference>
<dbReference type="Pfam" id="PF00213">
    <property type="entry name" value="OSCP"/>
    <property type="match status" value="1"/>
</dbReference>
<dbReference type="EMBL" id="CAADFD010000005">
    <property type="protein sequence ID" value="VFJ49503.1"/>
    <property type="molecule type" value="Genomic_DNA"/>
</dbReference>
<evidence type="ECO:0000256" key="5">
    <source>
        <dbReference type="ARBA" id="ARBA00023136"/>
    </source>
</evidence>
<keyword evidence="8" id="KW-1003">Cell membrane</keyword>
<name>A0A450SBJ3_9GAMM</name>
<proteinExistence type="inferred from homology"/>
<sequence length="197" mass="22318">MGSDTPDSERALTVFYSKNNMTEKYMLARPYALAAFKQAQEEGKLDMWFEMLHFLKAVTTNPDMVKIIKDPHVSKPRLIALLLDIAKGRLSRTGENFVRILINAGRIDVVREILHSFERELDIFKKRIRVEVISAYPLVSAYQQDIKTAMAKRLGREVWISMAIDKSLIGGAVIRAGDIVIDISVRGRLTQLGLKLS</sequence>
<evidence type="ECO:0000256" key="8">
    <source>
        <dbReference type="HAMAP-Rule" id="MF_01416"/>
    </source>
</evidence>
<reference evidence="9" key="1">
    <citation type="submission" date="2019-02" db="EMBL/GenBank/DDBJ databases">
        <authorList>
            <person name="Gruber-Vodicka R. H."/>
            <person name="Seah K. B. B."/>
        </authorList>
    </citation>
    <scope>NUCLEOTIDE SEQUENCE</scope>
    <source>
        <strain evidence="9">BECK_BZ106</strain>
    </source>
</reference>
<dbReference type="SUPFAM" id="SSF47928">
    <property type="entry name" value="N-terminal domain of the delta subunit of the F1F0-ATP synthase"/>
    <property type="match status" value="1"/>
</dbReference>
<dbReference type="Gene3D" id="1.10.520.20">
    <property type="entry name" value="N-terminal domain of the delta subunit of the F1F0-ATP synthase"/>
    <property type="match status" value="1"/>
</dbReference>
<dbReference type="InterPro" id="IPR000711">
    <property type="entry name" value="ATPase_OSCP/dsu"/>
</dbReference>
<dbReference type="InterPro" id="IPR026015">
    <property type="entry name" value="ATP_synth_OSCP/delta_N_sf"/>
</dbReference>
<keyword evidence="6 8" id="KW-0139">CF(1)</keyword>
<evidence type="ECO:0000256" key="7">
    <source>
        <dbReference type="ARBA" id="ARBA00023310"/>
    </source>
</evidence>
<keyword evidence="3 8" id="KW-0375">Hydrogen ion transport</keyword>
<keyword evidence="4 8" id="KW-0406">Ion transport</keyword>
<dbReference type="GO" id="GO:0045259">
    <property type="term" value="C:proton-transporting ATP synthase complex"/>
    <property type="evidence" value="ECO:0007669"/>
    <property type="project" value="UniProtKB-KW"/>
</dbReference>
<keyword evidence="5 8" id="KW-0472">Membrane</keyword>
<keyword evidence="2 8" id="KW-0813">Transport</keyword>
<dbReference type="PANTHER" id="PTHR11910">
    <property type="entry name" value="ATP SYNTHASE DELTA CHAIN"/>
    <property type="match status" value="1"/>
</dbReference>
<dbReference type="GO" id="GO:0046933">
    <property type="term" value="F:proton-transporting ATP synthase activity, rotational mechanism"/>
    <property type="evidence" value="ECO:0007669"/>
    <property type="project" value="UniProtKB-UniRule"/>
</dbReference>
<protein>
    <recommendedName>
        <fullName evidence="8">ATP synthase subunit delta</fullName>
    </recommendedName>
    <alternativeName>
        <fullName evidence="8">ATP synthase F(1) sector subunit delta</fullName>
    </alternativeName>
    <alternativeName>
        <fullName evidence="8">F-type ATPase subunit delta</fullName>
        <shortName evidence="8">F-ATPase subunit delta</shortName>
    </alternativeName>
</protein>
<comment type="subcellular location">
    <subcellularLocation>
        <location evidence="8">Cell membrane</location>
        <topology evidence="8">Peripheral membrane protein</topology>
    </subcellularLocation>
    <subcellularLocation>
        <location evidence="1">Membrane</location>
    </subcellularLocation>
</comment>
<evidence type="ECO:0000256" key="4">
    <source>
        <dbReference type="ARBA" id="ARBA00023065"/>
    </source>
</evidence>
<evidence type="ECO:0000256" key="6">
    <source>
        <dbReference type="ARBA" id="ARBA00023196"/>
    </source>
</evidence>
<dbReference type="NCBIfam" id="NF004402">
    <property type="entry name" value="PRK05758.2-2"/>
    <property type="match status" value="1"/>
</dbReference>
<comment type="similarity">
    <text evidence="8">Belongs to the ATPase delta chain family.</text>
</comment>
<keyword evidence="7 8" id="KW-0066">ATP synthesis</keyword>
<dbReference type="PROSITE" id="PS00389">
    <property type="entry name" value="ATPASE_DELTA"/>
    <property type="match status" value="1"/>
</dbReference>
<dbReference type="HAMAP" id="MF_01416">
    <property type="entry name" value="ATP_synth_delta_bact"/>
    <property type="match status" value="1"/>
</dbReference>
<evidence type="ECO:0000313" key="9">
    <source>
        <dbReference type="EMBL" id="VFJ49503.1"/>
    </source>
</evidence>
<organism evidence="9">
    <name type="scientific">Candidatus Kentrum sp. FW</name>
    <dbReference type="NCBI Taxonomy" id="2126338"/>
    <lineage>
        <taxon>Bacteria</taxon>
        <taxon>Pseudomonadati</taxon>
        <taxon>Pseudomonadota</taxon>
        <taxon>Gammaproteobacteria</taxon>
        <taxon>Candidatus Kentrum</taxon>
    </lineage>
</organism>
<evidence type="ECO:0000256" key="1">
    <source>
        <dbReference type="ARBA" id="ARBA00004370"/>
    </source>
</evidence>
<accession>A0A450SBJ3</accession>
<dbReference type="AlphaFoldDB" id="A0A450SBJ3"/>
<evidence type="ECO:0000256" key="2">
    <source>
        <dbReference type="ARBA" id="ARBA00022448"/>
    </source>
</evidence>
<dbReference type="GO" id="GO:0005886">
    <property type="term" value="C:plasma membrane"/>
    <property type="evidence" value="ECO:0007669"/>
    <property type="project" value="UniProtKB-SubCell"/>
</dbReference>
<gene>
    <name evidence="8" type="primary">atpH</name>
    <name evidence="9" type="ORF">BECKFW1821B_GA0114236_100557</name>
</gene>
<dbReference type="PRINTS" id="PR00125">
    <property type="entry name" value="ATPASEDELTA"/>
</dbReference>